<evidence type="ECO:0000313" key="3">
    <source>
        <dbReference type="Proteomes" id="UP001589709"/>
    </source>
</evidence>
<dbReference type="EMBL" id="JBHMCY010000022">
    <property type="protein sequence ID" value="MFB9463766.1"/>
    <property type="molecule type" value="Genomic_DNA"/>
</dbReference>
<keyword evidence="1" id="KW-0732">Signal</keyword>
<keyword evidence="3" id="KW-1185">Reference proteome</keyword>
<name>A0ABV5N0F7_9ACTN</name>
<proteinExistence type="predicted"/>
<gene>
    <name evidence="2" type="ORF">ACFF45_13895</name>
</gene>
<dbReference type="Pfam" id="PF03995">
    <property type="entry name" value="Inhibitor_I36"/>
    <property type="match status" value="1"/>
</dbReference>
<dbReference type="Proteomes" id="UP001589709">
    <property type="component" value="Unassembled WGS sequence"/>
</dbReference>
<sequence>MRVRTLLTALITTVAAMSPVSAAHAATGSPPAARAQCAQGHICLWEHPDFQGFQWGGPPPPNEEPDGCDDFTEISPGSVINNSGRTYYVFREGTCRNAGRTMELPLGESPRFPWRVGSVSWCRSC</sequence>
<comment type="caution">
    <text evidence="2">The sequence shown here is derived from an EMBL/GenBank/DDBJ whole genome shotgun (WGS) entry which is preliminary data.</text>
</comment>
<feature type="signal peptide" evidence="1">
    <location>
        <begin position="1"/>
        <end position="25"/>
    </location>
</feature>
<feature type="chain" id="PRO_5046201161" evidence="1">
    <location>
        <begin position="26"/>
        <end position="125"/>
    </location>
</feature>
<evidence type="ECO:0000256" key="1">
    <source>
        <dbReference type="SAM" id="SignalP"/>
    </source>
</evidence>
<evidence type="ECO:0000313" key="2">
    <source>
        <dbReference type="EMBL" id="MFB9463766.1"/>
    </source>
</evidence>
<accession>A0ABV5N0F7</accession>
<protein>
    <submittedName>
        <fullName evidence="2">Peptidase inhibitor family I36 protein</fullName>
    </submittedName>
</protein>
<organism evidence="2 3">
    <name type="scientific">Streptomyces cinereospinus</name>
    <dbReference type="NCBI Taxonomy" id="285561"/>
    <lineage>
        <taxon>Bacteria</taxon>
        <taxon>Bacillati</taxon>
        <taxon>Actinomycetota</taxon>
        <taxon>Actinomycetes</taxon>
        <taxon>Kitasatosporales</taxon>
        <taxon>Streptomycetaceae</taxon>
        <taxon>Streptomyces</taxon>
    </lineage>
</organism>
<reference evidence="2 3" key="1">
    <citation type="submission" date="2024-09" db="EMBL/GenBank/DDBJ databases">
        <authorList>
            <person name="Sun Q."/>
            <person name="Mori K."/>
        </authorList>
    </citation>
    <scope>NUCLEOTIDE SEQUENCE [LARGE SCALE GENOMIC DNA]</scope>
    <source>
        <strain evidence="2 3">JCM 6917</strain>
    </source>
</reference>
<dbReference type="RefSeq" id="WP_381346127.1">
    <property type="nucleotide sequence ID" value="NZ_JBHMCY010000022.1"/>
</dbReference>